<dbReference type="AlphaFoldDB" id="F6G5D3"/>
<dbReference type="HOGENOM" id="CLU_3256814_0_0_4"/>
<protein>
    <submittedName>
        <fullName evidence="1">Uncharacterized protein</fullName>
    </submittedName>
</protein>
<evidence type="ECO:0000313" key="1">
    <source>
        <dbReference type="EMBL" id="AEG70235.1"/>
    </source>
</evidence>
<dbReference type="Proteomes" id="UP000007953">
    <property type="component" value="Chromosome"/>
</dbReference>
<sequence length="42" mass="4213">MAVHGPALPQPVENAPVLPPMSGAGIPLLQCVKPAPCSTIPL</sequence>
<dbReference type="KEGG" id="rsn:RSPO_c02943"/>
<reference evidence="1 2" key="1">
    <citation type="journal article" date="2011" name="J. Bacteriol.">
        <title>Complete genome sequence of the plant pathogen Ralstonia solanacearum strain Po82.</title>
        <authorList>
            <person name="Xu J."/>
            <person name="Zheng H.J."/>
            <person name="Liu L."/>
            <person name="Pan Z.C."/>
            <person name="Prior P."/>
            <person name="Tang B."/>
            <person name="Xu J.S."/>
            <person name="Zhang H."/>
            <person name="Tian Q."/>
            <person name="Zhang L.Q."/>
            <person name="Feng J."/>
        </authorList>
    </citation>
    <scope>NUCLEOTIDE SEQUENCE [LARGE SCALE GENOMIC DNA]</scope>
    <source>
        <strain evidence="1 2">Po82</strain>
    </source>
</reference>
<proteinExistence type="predicted"/>
<organism evidence="1 2">
    <name type="scientific">Ralstonia solanacearum (strain Po82)</name>
    <dbReference type="NCBI Taxonomy" id="1031711"/>
    <lineage>
        <taxon>Bacteria</taxon>
        <taxon>Pseudomonadati</taxon>
        <taxon>Pseudomonadota</taxon>
        <taxon>Betaproteobacteria</taxon>
        <taxon>Burkholderiales</taxon>
        <taxon>Burkholderiaceae</taxon>
        <taxon>Ralstonia</taxon>
        <taxon>Ralstonia solanacearum species complex</taxon>
    </lineage>
</organism>
<accession>F6G5D3</accession>
<evidence type="ECO:0000313" key="2">
    <source>
        <dbReference type="Proteomes" id="UP000007953"/>
    </source>
</evidence>
<dbReference type="EMBL" id="CP002819">
    <property type="protein sequence ID" value="AEG70235.1"/>
    <property type="molecule type" value="Genomic_DNA"/>
</dbReference>
<name>F6G5D3_RALS8</name>
<gene>
    <name evidence="1" type="ordered locus">RSPO_c02943</name>
</gene>
<dbReference type="PATRIC" id="fig|1031711.3.peg.2874"/>